<evidence type="ECO:0000256" key="5">
    <source>
        <dbReference type="ARBA" id="ARBA00023212"/>
    </source>
</evidence>
<evidence type="ECO:0000313" key="10">
    <source>
        <dbReference type="Proteomes" id="UP000594638"/>
    </source>
</evidence>
<organism evidence="9 10">
    <name type="scientific">Olea europaea subsp. europaea</name>
    <dbReference type="NCBI Taxonomy" id="158383"/>
    <lineage>
        <taxon>Eukaryota</taxon>
        <taxon>Viridiplantae</taxon>
        <taxon>Streptophyta</taxon>
        <taxon>Embryophyta</taxon>
        <taxon>Tracheophyta</taxon>
        <taxon>Spermatophyta</taxon>
        <taxon>Magnoliopsida</taxon>
        <taxon>eudicotyledons</taxon>
        <taxon>Gunneridae</taxon>
        <taxon>Pentapetalae</taxon>
        <taxon>asterids</taxon>
        <taxon>lamiids</taxon>
        <taxon>Lamiales</taxon>
        <taxon>Oleaceae</taxon>
        <taxon>Oleeae</taxon>
        <taxon>Olea</taxon>
    </lineage>
</organism>
<dbReference type="EMBL" id="CACTIH010002042">
    <property type="protein sequence ID" value="CAA2972199.1"/>
    <property type="molecule type" value="Genomic_DNA"/>
</dbReference>
<feature type="compositionally biased region" description="Basic and acidic residues" evidence="7">
    <location>
        <begin position="1593"/>
        <end position="1624"/>
    </location>
</feature>
<evidence type="ECO:0000259" key="8">
    <source>
        <dbReference type="Pfam" id="PF03941"/>
    </source>
</evidence>
<feature type="region of interest" description="Disordered" evidence="7">
    <location>
        <begin position="495"/>
        <end position="533"/>
    </location>
</feature>
<sequence length="1778" mass="198639">MEMTTTVEKLLVQIFERKNGIIEQVKQRTEFYNQHLASKLLIDGITPPPWLWNPTQFSDPKELNKEELISELLLPHPQPTVGFSKDCFSQYKNVVTENHGEISDGFFTEKGFKAQDAPMVATVSNENRAQCASIGLPELDVISTSPVDETDERFLNICHAPDQSLARFQRSKSRQQALEYRSSAKAQAKSRLSNENGNDVPPNSIRLSISASKQNDEASKLAEPRDISCKSCGDCDLDQANCQSKEKGMNIDTGRTTRSRSSNEVQTFVSDSTADAEAGSSCDDAKARKTKSRSIYVSMLGDCINEFSMAEPFASSCQTCGEMELNERDCQSKETHINSKTSAHARSRSSGKPQGYANDSLIINFSSGDTDRMDHTIVDPMVKLHVDYVNGSIAAISSSNGPTENFMARESMLEDGRRHKENGADLSFSRITRFSRSVQQNPGMGADLDLAPHSAKADRRMLAPTVGSSMEHLNVSNEMLGLVKTSVGLIGRVTMSQTRSGDKGITEPVNRSNSSSQGDKDDQNASGGQMLQPCGETHDVVTLKGNAEILVANDLVSLDLVGEQSVSSSLSDAKRRREFEYHVAWAPSDCFMVVKPKQLNFDDMEEHNSNETSTSISRKIILDSSPVNICCSLLEHELSLDKDFSCNVNQLSLHKKSLEALEVSKKGKEDWRGSFESDVNRQFEIQMEKDRLVMSEHPMSISFKNDAGAVGQIENSQMLQKADIFLSNAVPDIEIHQAELHLNQGHDASPDMLIENGAYNYEGKDGGKSEYHVSNSQNVWPSYLSNSTNQASGDSKDCLIEKVGRADSTCIVIDEKKQLPLGETQIFSCLDGEVSSKHAYNLSCDRRDLDGSLPQEENDGTADSTCIVLDERRRLPLQETQNFSCLDGEVSTKHEHNLSCDKIDLDRSPLQGENGLLTCNSFGSLHREDEIINISSASAPQITKKHSPPERIFRPAEELSWPQNKRRKIEDQQTNSFTTFPSFRVQKPYCIQLDPTASCLNNAETKGDAVFVDAFKEDRNLMEVIESAPESHITKLSDAGAPFTSMSMQGTFCFEEENKHRQSSFATDHKQSGASLVLSSTEDDARGTIGCLAKEVRTQSPGSNFLDITKPHDEQSRQYLLPLDNNFDLPNSANLACFENTLPEGNSHQGEDRLLSQCSAPSPNDKDLDFVDVDQTMPVLEGFIVDAQEDNGEVNIAGDGIDFDKLNLSRTTIERASILAHICKSASTDTHLSHFSSCFEFQGTHDLFQSEPNGLLERLDTSPLDINVDEQFGFDDSVVNESKGMLYSDCLPYSGAQFAWHSGNRYASPAGKLWEKLSSYSGNSEKSLSSNPELTCFPIDEDFSASEENKTLDEKADEVQEEVDSSDNSHYAQREPLKDFTNSSLNPHALASADEMSLSRDSVGYFNTKTSFTGIQTEVKQKSESLLRNNSEAKENQKLSIGANKIKKAKESFKNSFNKRNLPRRISLRQEQKLSLKEPKRNNIILNVSSFVPLVQQKKAAAVCAGKRDIKVKALEAAEAAKRLEEKKENERKVRKEALKLERAKMEKENMRQKELDKKKREEERKRKDADMQAKKRLREEEERKQKEKKRMRIEVRQRQQREQEEKMCAEKAEKEKQHFKVHEQVNTNKEPNNESKRLQNRDEAGDDVAFKETETKSVPFGLAMDSVQQTTIPFEECGAPCEIGKATDVVNNSSKNDDMFVQKCLEKSYDISPYQCSDDEDEEEDLPSRKLIPSWASKSSVALVLPLQQEMDPDVIFPQGSFCSMDEVLLPQKLQQN</sequence>
<comment type="similarity">
    <text evidence="3">Belongs to the INCENP family.</text>
</comment>
<dbReference type="Gramene" id="OE9A068449T2">
    <property type="protein sequence ID" value="OE9A068449C2"/>
    <property type="gene ID" value="OE9A068449"/>
</dbReference>
<evidence type="ECO:0000313" key="9">
    <source>
        <dbReference type="EMBL" id="CAA2972199.1"/>
    </source>
</evidence>
<feature type="region of interest" description="Disordered" evidence="7">
    <location>
        <begin position="331"/>
        <end position="357"/>
    </location>
</feature>
<evidence type="ECO:0000256" key="2">
    <source>
        <dbReference type="ARBA" id="ARBA00004186"/>
    </source>
</evidence>
<evidence type="ECO:0000256" key="1">
    <source>
        <dbReference type="ARBA" id="ARBA00004123"/>
    </source>
</evidence>
<dbReference type="PANTHER" id="PTHR13738:SF1">
    <property type="entry name" value="TROPONIN I"/>
    <property type="match status" value="1"/>
</dbReference>
<comment type="subcellular location">
    <subcellularLocation>
        <location evidence="2">Cytoplasm</location>
        <location evidence="2">Cytoskeleton</location>
        <location evidence="2">Spindle</location>
    </subcellularLocation>
    <subcellularLocation>
        <location evidence="1">Nucleus</location>
    </subcellularLocation>
</comment>
<feature type="compositionally biased region" description="Basic and acidic residues" evidence="7">
    <location>
        <begin position="1632"/>
        <end position="1647"/>
    </location>
</feature>
<evidence type="ECO:0000256" key="3">
    <source>
        <dbReference type="ARBA" id="ARBA00010042"/>
    </source>
</evidence>
<comment type="caution">
    <text evidence="9">The sequence shown here is derived from an EMBL/GenBank/DDBJ whole genome shotgun (WGS) entry which is preliminary data.</text>
</comment>
<dbReference type="OrthoDB" id="681218at2759"/>
<dbReference type="Pfam" id="PF03941">
    <property type="entry name" value="INCENP_ARK-bind"/>
    <property type="match status" value="1"/>
</dbReference>
<keyword evidence="5" id="KW-0206">Cytoskeleton</keyword>
<dbReference type="Proteomes" id="UP000594638">
    <property type="component" value="Unassembled WGS sequence"/>
</dbReference>
<feature type="region of interest" description="Disordered" evidence="7">
    <location>
        <begin position="170"/>
        <end position="206"/>
    </location>
</feature>
<evidence type="ECO:0000256" key="7">
    <source>
        <dbReference type="SAM" id="MobiDB-lite"/>
    </source>
</evidence>
<gene>
    <name evidence="9" type="ORF">OLEA9_A068449</name>
</gene>
<evidence type="ECO:0000256" key="4">
    <source>
        <dbReference type="ARBA" id="ARBA00022490"/>
    </source>
</evidence>
<feature type="region of interest" description="Disordered" evidence="7">
    <location>
        <begin position="248"/>
        <end position="284"/>
    </location>
</feature>
<dbReference type="PANTHER" id="PTHR13738">
    <property type="entry name" value="TROPONIN I"/>
    <property type="match status" value="1"/>
</dbReference>
<proteinExistence type="inferred from homology"/>
<dbReference type="GO" id="GO:0005634">
    <property type="term" value="C:nucleus"/>
    <property type="evidence" value="ECO:0007669"/>
    <property type="project" value="UniProtKB-SubCell"/>
</dbReference>
<protein>
    <recommendedName>
        <fullName evidence="8">Inner centromere protein ARK-binding domain-containing protein</fullName>
    </recommendedName>
</protein>
<keyword evidence="10" id="KW-1185">Reference proteome</keyword>
<feature type="compositionally biased region" description="Basic and acidic residues" evidence="7">
    <location>
        <begin position="1524"/>
        <end position="1586"/>
    </location>
</feature>
<evidence type="ECO:0000256" key="6">
    <source>
        <dbReference type="ARBA" id="ARBA00023242"/>
    </source>
</evidence>
<keyword evidence="6" id="KW-0539">Nucleus</keyword>
<keyword evidence="4" id="KW-0963">Cytoplasm</keyword>
<dbReference type="InterPro" id="IPR005635">
    <property type="entry name" value="Inner_centromere_prot_ARK-bd"/>
</dbReference>
<accession>A0A8S0R1H4</accession>
<feature type="domain" description="Inner centromere protein ARK-binding" evidence="8">
    <location>
        <begin position="1718"/>
        <end position="1769"/>
    </location>
</feature>
<feature type="compositionally biased region" description="Basic and acidic residues" evidence="7">
    <location>
        <begin position="1348"/>
        <end position="1358"/>
    </location>
</feature>
<reference evidence="9 10" key="1">
    <citation type="submission" date="2019-12" db="EMBL/GenBank/DDBJ databases">
        <authorList>
            <person name="Alioto T."/>
            <person name="Alioto T."/>
            <person name="Gomez Garrido J."/>
        </authorList>
    </citation>
    <scope>NUCLEOTIDE SEQUENCE [LARGE SCALE GENOMIC DNA]</scope>
</reference>
<name>A0A8S0R1H4_OLEEU</name>
<dbReference type="GO" id="GO:0005819">
    <property type="term" value="C:spindle"/>
    <property type="evidence" value="ECO:0007669"/>
    <property type="project" value="UniProtKB-SubCell"/>
</dbReference>
<dbReference type="InterPro" id="IPR050875">
    <property type="entry name" value="Troponin_I"/>
</dbReference>
<feature type="region of interest" description="Disordered" evidence="7">
    <location>
        <begin position="1524"/>
        <end position="1647"/>
    </location>
</feature>
<feature type="compositionally biased region" description="Polar residues" evidence="7">
    <location>
        <begin position="253"/>
        <end position="273"/>
    </location>
</feature>
<feature type="region of interest" description="Disordered" evidence="7">
    <location>
        <begin position="1348"/>
        <end position="1385"/>
    </location>
</feature>